<protein>
    <recommendedName>
        <fullName evidence="3">Regulatory protein YycH of two-component signal transduction system YycFG</fullName>
    </recommendedName>
</protein>
<dbReference type="AlphaFoldDB" id="A0A318XNM5"/>
<keyword evidence="2" id="KW-1185">Reference proteome</keyword>
<comment type="caution">
    <text evidence="1">The sequence shown here is derived from an EMBL/GenBank/DDBJ whole genome shotgun (WGS) entry which is preliminary data.</text>
</comment>
<accession>A0A318XNM5</accession>
<gene>
    <name evidence="1" type="ORF">LY28_02315</name>
</gene>
<reference evidence="1 2" key="1">
    <citation type="submission" date="2018-06" db="EMBL/GenBank/DDBJ databases">
        <title>Genomic Encyclopedia of Type Strains, Phase I: the one thousand microbial genomes (KMG-I) project.</title>
        <authorList>
            <person name="Kyrpides N."/>
        </authorList>
    </citation>
    <scope>NUCLEOTIDE SEQUENCE [LARGE SCALE GENOMIC DNA]</scope>
    <source>
        <strain evidence="1 2">DSM 19573</strain>
    </source>
</reference>
<proteinExistence type="predicted"/>
<evidence type="ECO:0000313" key="2">
    <source>
        <dbReference type="Proteomes" id="UP000248132"/>
    </source>
</evidence>
<organism evidence="1 2">
    <name type="scientific">Ruminiclostridium sufflavum DSM 19573</name>
    <dbReference type="NCBI Taxonomy" id="1121337"/>
    <lineage>
        <taxon>Bacteria</taxon>
        <taxon>Bacillati</taxon>
        <taxon>Bacillota</taxon>
        <taxon>Clostridia</taxon>
        <taxon>Eubacteriales</taxon>
        <taxon>Oscillospiraceae</taxon>
        <taxon>Ruminiclostridium</taxon>
    </lineage>
</organism>
<sequence length="497" mass="57448">MNSKSKNIKFYYEKVKAILLVCLIILCIVQIGILWSNQSYSSPISLFSNSNSKNSSPVSIDDTKGEYLLPYRIAISTGFDGEHYVIPNGSKEYTTLWNGARQYIDQALETKPQKIQPFNEDDWGTLVANKPYTFEFKTQIPIDIIKWTLNMEDSEGEGLSGIYKLVICPDDSDNSYADTLYVRDDKNIYIYSINSAKNDILSYSVFNEIYTKQKSDINSKSYQMAIEKYRKFEISKDLLSVFSGKRQDSYPDFICEPISGLDKEEYSYDDFYDMALDLFGNARIDYDFDVDVNGSVVFKKADGVYRLYKNSILEYKYTGNQTNIEELNVLEAYKKALSYLLESRSQNDIMSNITVYLSSIDIKQGSYIFNFDYSISLGEENGEVPILLKDYKIPNSDNQLLSNGISIEASSKKVISFKWLALKFYVDNNIENYEWSFVDMYSKMYDKYSELKNEFSAKDFGIYYVLKYPQMQENIITPSFVLFTKDGVYDILMEANK</sequence>
<dbReference type="EMBL" id="QKMR01000013">
    <property type="protein sequence ID" value="PYG87179.1"/>
    <property type="molecule type" value="Genomic_DNA"/>
</dbReference>
<dbReference type="Proteomes" id="UP000248132">
    <property type="component" value="Unassembled WGS sequence"/>
</dbReference>
<dbReference type="OrthoDB" id="1737088at2"/>
<name>A0A318XNM5_9FIRM</name>
<dbReference type="RefSeq" id="WP_110462339.1">
    <property type="nucleotide sequence ID" value="NZ_QKMR01000013.1"/>
</dbReference>
<evidence type="ECO:0008006" key="3">
    <source>
        <dbReference type="Google" id="ProtNLM"/>
    </source>
</evidence>
<evidence type="ECO:0000313" key="1">
    <source>
        <dbReference type="EMBL" id="PYG87179.1"/>
    </source>
</evidence>